<dbReference type="InterPro" id="IPR051200">
    <property type="entry name" value="Host-pathogen_enzymatic-act"/>
</dbReference>
<keyword evidence="1" id="KW-0732">Signal</keyword>
<dbReference type="EMBL" id="QOVF01000004">
    <property type="protein sequence ID" value="KAA0693561.1"/>
    <property type="molecule type" value="Genomic_DNA"/>
</dbReference>
<dbReference type="RefSeq" id="WP_149333303.1">
    <property type="nucleotide sequence ID" value="NZ_QOVF01000004.1"/>
</dbReference>
<feature type="signal peptide" evidence="1">
    <location>
        <begin position="1"/>
        <end position="28"/>
    </location>
</feature>
<protein>
    <submittedName>
        <fullName evidence="2">Cytochrome D1</fullName>
    </submittedName>
</protein>
<organism evidence="2 3">
    <name type="scientific">Halopseudomonas laoshanensis</name>
    <dbReference type="NCBI Taxonomy" id="2268758"/>
    <lineage>
        <taxon>Bacteria</taxon>
        <taxon>Pseudomonadati</taxon>
        <taxon>Pseudomonadota</taxon>
        <taxon>Gammaproteobacteria</taxon>
        <taxon>Pseudomonadales</taxon>
        <taxon>Pseudomonadaceae</taxon>
        <taxon>Halopseudomonas</taxon>
    </lineage>
</organism>
<gene>
    <name evidence="2" type="ORF">DT594_14335</name>
</gene>
<evidence type="ECO:0000256" key="1">
    <source>
        <dbReference type="SAM" id="SignalP"/>
    </source>
</evidence>
<feature type="chain" id="PRO_5031370856" evidence="1">
    <location>
        <begin position="29"/>
        <end position="644"/>
    </location>
</feature>
<sequence>MNKRTAFNRILSAGLATLLSVSWQASQAAAGAADKPPHQSLERDGVVIDFEVRPGGGAANQSPMAGQYADIRFSVTDSAAGQPMSGLNPGAWLDQLHTESGLDSQQLDCKKRIGLYLKGSIGIRPLVDLNSYYLMILNKDPSITVIDPSISVGGVTSTLTRILLKGAPMDWVLSADEKRLFVSLPDADEVAVIDTDSFTLVRNIPAGADPMRMAMQPDGRYLWVGNDAADPAKGGVTVIDSESLQVVVSIATGSGHHEMAFSPDSRYAFISNRKSGTLSIIDVPELRRIKDMPVGAHPLDVAYSELSGAVYVVDGQVGNVTVIDGQSHGVRSVIKGSPGLGPIGFSGDGRWGMVLNTLDSQVLVIDAADAKVLHRIDVTAQPYQLEFTPGYAYIRGLGSSKVTMINLSSIAAEAKPIVQGFDAGRAAPGLAGELPMAQSLATSVDQGSVFVVNPADNTTYFYNEGMNAPMSGYPNRGHTARAVSVLNRTLREVEPGIYQSRVRLPASGHFDVAFMLNQPELTHCFSMQVQSNPELDRLNAKPRVTLLADQARVSPDKYRPVRFQVSRGPDNAPHPGIEDLRVRYFMAPSSRPREVAATEVSAGLYEAMLELPDPGAYYLHVGSSSLGMAFGDQPYTSVRRTAPR</sequence>
<keyword evidence="3" id="KW-1185">Reference proteome</keyword>
<evidence type="ECO:0000313" key="2">
    <source>
        <dbReference type="EMBL" id="KAA0693561.1"/>
    </source>
</evidence>
<dbReference type="Proteomes" id="UP000463138">
    <property type="component" value="Unassembled WGS sequence"/>
</dbReference>
<proteinExistence type="predicted"/>
<comment type="caution">
    <text evidence="2">The sequence shown here is derived from an EMBL/GenBank/DDBJ whole genome shotgun (WGS) entry which is preliminary data.</text>
</comment>
<evidence type="ECO:0000313" key="3">
    <source>
        <dbReference type="Proteomes" id="UP000463138"/>
    </source>
</evidence>
<accession>A0A7V7GS43</accession>
<name>A0A7V7GS43_9GAMM</name>
<dbReference type="AlphaFoldDB" id="A0A7V7GS43"/>
<dbReference type="PANTHER" id="PTHR47197">
    <property type="entry name" value="PROTEIN NIRF"/>
    <property type="match status" value="1"/>
</dbReference>
<dbReference type="SUPFAM" id="SSF51004">
    <property type="entry name" value="C-terminal (heme d1) domain of cytochrome cd1-nitrite reductase"/>
    <property type="match status" value="1"/>
</dbReference>
<dbReference type="InterPro" id="IPR011048">
    <property type="entry name" value="Haem_d1_sf"/>
</dbReference>
<dbReference type="PANTHER" id="PTHR47197:SF3">
    <property type="entry name" value="DIHYDRO-HEME D1 DEHYDROGENASE"/>
    <property type="match status" value="1"/>
</dbReference>
<dbReference type="OrthoDB" id="5558583at2"/>
<dbReference type="InterPro" id="IPR015943">
    <property type="entry name" value="WD40/YVTN_repeat-like_dom_sf"/>
</dbReference>
<dbReference type="Pfam" id="PF02239">
    <property type="entry name" value="Cytochrom_D1"/>
    <property type="match status" value="1"/>
</dbReference>
<reference evidence="2 3" key="1">
    <citation type="submission" date="2018-07" db="EMBL/GenBank/DDBJ databases">
        <title>Pseudomonas laoshanensis sp. nov., isolated from soil.</title>
        <authorList>
            <person name="Sun J."/>
            <person name="Yu L."/>
            <person name="Wang M."/>
            <person name="Zhang C."/>
        </authorList>
    </citation>
    <scope>NUCLEOTIDE SEQUENCE [LARGE SCALE GENOMIC DNA]</scope>
    <source>
        <strain evidence="2 3">Y22</strain>
    </source>
</reference>
<dbReference type="Gene3D" id="2.130.10.10">
    <property type="entry name" value="YVTN repeat-like/Quinoprotein amine dehydrogenase"/>
    <property type="match status" value="3"/>
</dbReference>